<protein>
    <submittedName>
        <fullName evidence="1">(pine wood nematode) hypothetical protein</fullName>
    </submittedName>
</protein>
<accession>A0A811L9N8</accession>
<dbReference type="Proteomes" id="UP000659654">
    <property type="component" value="Unassembled WGS sequence"/>
</dbReference>
<dbReference type="Proteomes" id="UP000582659">
    <property type="component" value="Unassembled WGS sequence"/>
</dbReference>
<comment type="caution">
    <text evidence="1">The sequence shown here is derived from an EMBL/GenBank/DDBJ whole genome shotgun (WGS) entry which is preliminary data.</text>
</comment>
<dbReference type="EMBL" id="CAJFDI010000004">
    <property type="protein sequence ID" value="CAD5224838.1"/>
    <property type="molecule type" value="Genomic_DNA"/>
</dbReference>
<reference evidence="1" key="1">
    <citation type="submission" date="2020-09" db="EMBL/GenBank/DDBJ databases">
        <authorList>
            <person name="Kikuchi T."/>
        </authorList>
    </citation>
    <scope>NUCLEOTIDE SEQUENCE</scope>
    <source>
        <strain evidence="1">Ka4C1</strain>
    </source>
</reference>
<dbReference type="AlphaFoldDB" id="A0A811L9N8"/>
<gene>
    <name evidence="1" type="ORF">BXYJ_LOCUS8244</name>
</gene>
<name>A0A811L9N8_BURXY</name>
<keyword evidence="2" id="KW-1185">Reference proteome</keyword>
<organism evidence="1 2">
    <name type="scientific">Bursaphelenchus xylophilus</name>
    <name type="common">Pinewood nematode worm</name>
    <name type="synonym">Aphelenchoides xylophilus</name>
    <dbReference type="NCBI Taxonomy" id="6326"/>
    <lineage>
        <taxon>Eukaryota</taxon>
        <taxon>Metazoa</taxon>
        <taxon>Ecdysozoa</taxon>
        <taxon>Nematoda</taxon>
        <taxon>Chromadorea</taxon>
        <taxon>Rhabditida</taxon>
        <taxon>Tylenchina</taxon>
        <taxon>Tylenchomorpha</taxon>
        <taxon>Aphelenchoidea</taxon>
        <taxon>Aphelenchoididae</taxon>
        <taxon>Bursaphelenchus</taxon>
    </lineage>
</organism>
<sequence>MGSNEEPFEREFGWERLLPTLLHIPENCHRVFAGDKATYAQQLARQTEQAWRRDVEALEDESAMMKQQFDHRKQVQQAHVTVGDLVLRRVDAYRKGEYHKFQAPMLSFSMQSGEPKSGYI</sequence>
<proteinExistence type="predicted"/>
<dbReference type="EMBL" id="CAJFCV020000004">
    <property type="protein sequence ID" value="CAG9113774.1"/>
    <property type="molecule type" value="Genomic_DNA"/>
</dbReference>
<evidence type="ECO:0000313" key="2">
    <source>
        <dbReference type="Proteomes" id="UP000659654"/>
    </source>
</evidence>
<evidence type="ECO:0000313" key="1">
    <source>
        <dbReference type="EMBL" id="CAD5224838.1"/>
    </source>
</evidence>